<proteinExistence type="predicted"/>
<keyword evidence="1" id="KW-0812">Transmembrane</keyword>
<reference evidence="2" key="1">
    <citation type="journal article" date="2013" name="Nat. Commun.">
        <title>Whole-genome sequencing of Oryza brachyantha reveals mechanisms underlying Oryza genome evolution.</title>
        <authorList>
            <person name="Chen J."/>
            <person name="Huang Q."/>
            <person name="Gao D."/>
            <person name="Wang J."/>
            <person name="Lang Y."/>
            <person name="Liu T."/>
            <person name="Li B."/>
            <person name="Bai Z."/>
            <person name="Luis Goicoechea J."/>
            <person name="Liang C."/>
            <person name="Chen C."/>
            <person name="Zhang W."/>
            <person name="Sun S."/>
            <person name="Liao Y."/>
            <person name="Zhang X."/>
            <person name="Yang L."/>
            <person name="Song C."/>
            <person name="Wang M."/>
            <person name="Shi J."/>
            <person name="Liu G."/>
            <person name="Liu J."/>
            <person name="Zhou H."/>
            <person name="Zhou W."/>
            <person name="Yu Q."/>
            <person name="An N."/>
            <person name="Chen Y."/>
            <person name="Cai Q."/>
            <person name="Wang B."/>
            <person name="Liu B."/>
            <person name="Min J."/>
            <person name="Huang Y."/>
            <person name="Wu H."/>
            <person name="Li Z."/>
            <person name="Zhang Y."/>
            <person name="Yin Y."/>
            <person name="Song W."/>
            <person name="Jiang J."/>
            <person name="Jackson S.A."/>
            <person name="Wing R.A."/>
            <person name="Wang J."/>
            <person name="Chen M."/>
        </authorList>
    </citation>
    <scope>NUCLEOTIDE SEQUENCE [LARGE SCALE GENOMIC DNA]</scope>
    <source>
        <strain evidence="2">cv. IRGC 101232</strain>
    </source>
</reference>
<organism evidence="2">
    <name type="scientific">Oryza brachyantha</name>
    <name type="common">malo sina</name>
    <dbReference type="NCBI Taxonomy" id="4533"/>
    <lineage>
        <taxon>Eukaryota</taxon>
        <taxon>Viridiplantae</taxon>
        <taxon>Streptophyta</taxon>
        <taxon>Embryophyta</taxon>
        <taxon>Tracheophyta</taxon>
        <taxon>Spermatophyta</taxon>
        <taxon>Magnoliopsida</taxon>
        <taxon>Liliopsida</taxon>
        <taxon>Poales</taxon>
        <taxon>Poaceae</taxon>
        <taxon>BOP clade</taxon>
        <taxon>Oryzoideae</taxon>
        <taxon>Oryzeae</taxon>
        <taxon>Oryzinae</taxon>
        <taxon>Oryza</taxon>
    </lineage>
</organism>
<keyword evidence="3" id="KW-1185">Reference proteome</keyword>
<dbReference type="AlphaFoldDB" id="J3LP85"/>
<protein>
    <submittedName>
        <fullName evidence="2">Uncharacterized protein</fullName>
    </submittedName>
</protein>
<dbReference type="EnsemblPlants" id="OB03G28610.1">
    <property type="protein sequence ID" value="OB03G28610.1"/>
    <property type="gene ID" value="OB03G28610"/>
</dbReference>
<evidence type="ECO:0000313" key="3">
    <source>
        <dbReference type="Proteomes" id="UP000006038"/>
    </source>
</evidence>
<evidence type="ECO:0000256" key="1">
    <source>
        <dbReference type="SAM" id="Phobius"/>
    </source>
</evidence>
<keyword evidence="1" id="KW-0472">Membrane</keyword>
<accession>J3LP85</accession>
<dbReference type="HOGENOM" id="CLU_2708758_0_0_1"/>
<name>J3LP85_ORYBR</name>
<dbReference type="Proteomes" id="UP000006038">
    <property type="component" value="Chromosome 3"/>
</dbReference>
<dbReference type="Gramene" id="OB03G28610.1">
    <property type="protein sequence ID" value="OB03G28610.1"/>
    <property type="gene ID" value="OB03G28610"/>
</dbReference>
<sequence>MEGSEALTVWGRQRFWQSHGWGYISQQTKPKVCNSMLETKTCFSSSLLLLLLLLLLLSAPACAWPMCAVKTQH</sequence>
<evidence type="ECO:0000313" key="2">
    <source>
        <dbReference type="EnsemblPlants" id="OB03G28610.1"/>
    </source>
</evidence>
<feature type="transmembrane region" description="Helical" evidence="1">
    <location>
        <begin position="47"/>
        <end position="69"/>
    </location>
</feature>
<reference evidence="2" key="2">
    <citation type="submission" date="2013-04" db="UniProtKB">
        <authorList>
            <consortium name="EnsemblPlants"/>
        </authorList>
    </citation>
    <scope>IDENTIFICATION</scope>
</reference>
<keyword evidence="1" id="KW-1133">Transmembrane helix</keyword>